<protein>
    <submittedName>
        <fullName evidence="1">Jg19871 protein</fullName>
    </submittedName>
</protein>
<comment type="caution">
    <text evidence="1">The sequence shown here is derived from an EMBL/GenBank/DDBJ whole genome shotgun (WGS) entry which is preliminary data.</text>
</comment>
<reference evidence="1" key="1">
    <citation type="submission" date="2022-03" db="EMBL/GenBank/DDBJ databases">
        <authorList>
            <person name="Lindestad O."/>
        </authorList>
    </citation>
    <scope>NUCLEOTIDE SEQUENCE</scope>
</reference>
<evidence type="ECO:0000313" key="2">
    <source>
        <dbReference type="Proteomes" id="UP000838756"/>
    </source>
</evidence>
<keyword evidence="2" id="KW-1185">Reference proteome</keyword>
<dbReference type="AlphaFoldDB" id="A0A8S4QU54"/>
<evidence type="ECO:0000313" key="1">
    <source>
        <dbReference type="EMBL" id="CAH2220618.1"/>
    </source>
</evidence>
<dbReference type="Proteomes" id="UP000838756">
    <property type="component" value="Unassembled WGS sequence"/>
</dbReference>
<organism evidence="1 2">
    <name type="scientific">Pararge aegeria aegeria</name>
    <dbReference type="NCBI Taxonomy" id="348720"/>
    <lineage>
        <taxon>Eukaryota</taxon>
        <taxon>Metazoa</taxon>
        <taxon>Ecdysozoa</taxon>
        <taxon>Arthropoda</taxon>
        <taxon>Hexapoda</taxon>
        <taxon>Insecta</taxon>
        <taxon>Pterygota</taxon>
        <taxon>Neoptera</taxon>
        <taxon>Endopterygota</taxon>
        <taxon>Lepidoptera</taxon>
        <taxon>Glossata</taxon>
        <taxon>Ditrysia</taxon>
        <taxon>Papilionoidea</taxon>
        <taxon>Nymphalidae</taxon>
        <taxon>Satyrinae</taxon>
        <taxon>Satyrini</taxon>
        <taxon>Parargina</taxon>
        <taxon>Pararge</taxon>
    </lineage>
</organism>
<accession>A0A8S4QU54</accession>
<proteinExistence type="predicted"/>
<name>A0A8S4QU54_9NEOP</name>
<dbReference type="EMBL" id="CAKXAJ010020172">
    <property type="protein sequence ID" value="CAH2220618.1"/>
    <property type="molecule type" value="Genomic_DNA"/>
</dbReference>
<gene>
    <name evidence="1" type="primary">jg19871</name>
    <name evidence="1" type="ORF">PAEG_LOCUS6616</name>
</gene>
<sequence>MPSPWQTRLLFLCKNYANSLIGLAMPLPTVIMANNVSSESAQAAAINILANRKVIINQTVQIYALVDYEPTLSDTTGPGLYCTPRAIRPSDYVRGSRRKGRGHSAPALYTRGDRALPVPHYADSFPSIDIRRNLASPGQTESIPAVANDAVYFPRHNDTYRPLNIRGGFIMRSSNDTLFVIAMIFIMLD</sequence>